<proteinExistence type="predicted"/>
<dbReference type="SUPFAM" id="SSF82171">
    <property type="entry name" value="DPP6 N-terminal domain-like"/>
    <property type="match status" value="1"/>
</dbReference>
<dbReference type="Gene3D" id="2.130.10.120">
    <property type="entry name" value="Prolyl oligopeptidase, N-terminal domain"/>
    <property type="match status" value="1"/>
</dbReference>
<dbReference type="Pfam" id="PF00326">
    <property type="entry name" value="Peptidase_S9"/>
    <property type="match status" value="1"/>
</dbReference>
<keyword evidence="1" id="KW-0378">Hydrolase</keyword>
<dbReference type="EMBL" id="JAVAIM010000001">
    <property type="protein sequence ID" value="MDP4574717.1"/>
    <property type="molecule type" value="Genomic_DNA"/>
</dbReference>
<keyword evidence="2" id="KW-0732">Signal</keyword>
<dbReference type="PANTHER" id="PTHR42776">
    <property type="entry name" value="SERINE PEPTIDASE S9 FAMILY MEMBER"/>
    <property type="match status" value="1"/>
</dbReference>
<dbReference type="InterPro" id="IPR029058">
    <property type="entry name" value="AB_hydrolase_fold"/>
</dbReference>
<comment type="caution">
    <text evidence="4">The sequence shown here is derived from an EMBL/GenBank/DDBJ whole genome shotgun (WGS) entry which is preliminary data.</text>
</comment>
<dbReference type="RefSeq" id="WP_305932092.1">
    <property type="nucleotide sequence ID" value="NZ_JAVAIM010000001.1"/>
</dbReference>
<dbReference type="Gene3D" id="3.40.50.1820">
    <property type="entry name" value="alpha/beta hydrolase"/>
    <property type="match status" value="1"/>
</dbReference>
<sequence>MIIAKLALRASSAVALALATTSIAVAPQAAAQEAAPQVPELVDGRIPVAEFVKQSNMSGTRISPDGRHLAYRTGQGGREVLVLLDLENLGTPPKLILASEEAREAGERTMTSFRWVGNDHVVMTVISRENMNGQLADFRRLVAYDINSGEMVQQAWRDAGFDAGQILNINHDNGTYLLQRDSVATSTERWGIPEVVEVDVSDGSYKTVQRTNPVVRGWVADGNGMVRAGFNSDSKNGKVRMLYRSENDANFKTVYNEADETFTSTLPSPRMFIPGTDDAYVISREDGYDKLYRMNMNTMQLGEPIFEVEGYDLQGIITNQDNTKVVGYYTFDGTMRRVFTDPTLKAIKGGLEEVFGQDEAVIVDYTDDFSKVIVYGGGMRREGGYYLYDTQSGSLRLLNWTRTALKDAPLNPVKAEWYTTSDGTRIQAIVTYPRHRMGEKNLPVVVMPHGGPFGVQSATNSTEPWNQPLAEQGYVVIQPNYRGSGGYGRAFEEMGREPGGYGKRMQDDLNDILTAYGEKGVIDPNRACIMGWSYGGYAAARGAQRDPNVWKCAIAGAGVYDMPLMNKWDERNLGRFNSGFQATSEDPEGISSARNTDGPWAPILIVAAKRDARIPMEQSDTLVDNLKKSGKVEGRDFRYIVQEQGTHNLPYDDVHIQWIEEAYAWLEKYNPAYIPSDGDSAPALVNFD</sequence>
<evidence type="ECO:0000313" key="5">
    <source>
        <dbReference type="Proteomes" id="UP001240639"/>
    </source>
</evidence>
<organism evidence="4 5">
    <name type="scientific">Qipengyuania profundimaris</name>
    <dbReference type="NCBI Taxonomy" id="3067652"/>
    <lineage>
        <taxon>Bacteria</taxon>
        <taxon>Pseudomonadati</taxon>
        <taxon>Pseudomonadota</taxon>
        <taxon>Alphaproteobacteria</taxon>
        <taxon>Sphingomonadales</taxon>
        <taxon>Erythrobacteraceae</taxon>
        <taxon>Qipengyuania</taxon>
    </lineage>
</organism>
<evidence type="ECO:0000256" key="2">
    <source>
        <dbReference type="SAM" id="SignalP"/>
    </source>
</evidence>
<name>A0ABT9HNI0_9SPHN</name>
<reference evidence="4 5" key="1">
    <citation type="submission" date="2023-08" db="EMBL/GenBank/DDBJ databases">
        <title>genomic of G39.</title>
        <authorList>
            <person name="Wang Y."/>
        </authorList>
    </citation>
    <scope>NUCLEOTIDE SEQUENCE [LARGE SCALE GENOMIC DNA]</scope>
    <source>
        <strain evidence="4 5">G39</strain>
    </source>
</reference>
<protein>
    <submittedName>
        <fullName evidence="4">Prolyl oligopeptidase family serine peptidase</fullName>
    </submittedName>
</protein>
<dbReference type="PANTHER" id="PTHR42776:SF27">
    <property type="entry name" value="DIPEPTIDYL PEPTIDASE FAMILY MEMBER 6"/>
    <property type="match status" value="1"/>
</dbReference>
<dbReference type="Proteomes" id="UP001240639">
    <property type="component" value="Unassembled WGS sequence"/>
</dbReference>
<keyword evidence="5" id="KW-1185">Reference proteome</keyword>
<accession>A0ABT9HNI0</accession>
<evidence type="ECO:0000259" key="3">
    <source>
        <dbReference type="Pfam" id="PF00326"/>
    </source>
</evidence>
<dbReference type="SUPFAM" id="SSF53474">
    <property type="entry name" value="alpha/beta-Hydrolases"/>
    <property type="match status" value="1"/>
</dbReference>
<feature type="signal peptide" evidence="2">
    <location>
        <begin position="1"/>
        <end position="26"/>
    </location>
</feature>
<feature type="domain" description="Peptidase S9 prolyl oligopeptidase catalytic" evidence="3">
    <location>
        <begin position="467"/>
        <end position="669"/>
    </location>
</feature>
<evidence type="ECO:0000256" key="1">
    <source>
        <dbReference type="ARBA" id="ARBA00022801"/>
    </source>
</evidence>
<evidence type="ECO:0000313" key="4">
    <source>
        <dbReference type="EMBL" id="MDP4574717.1"/>
    </source>
</evidence>
<dbReference type="InterPro" id="IPR001375">
    <property type="entry name" value="Peptidase_S9_cat"/>
</dbReference>
<gene>
    <name evidence="4" type="ORF">Q9K02_06140</name>
</gene>
<feature type="chain" id="PRO_5045842060" evidence="2">
    <location>
        <begin position="27"/>
        <end position="688"/>
    </location>
</feature>